<protein>
    <submittedName>
        <fullName evidence="4">Extracellular solute-binding protein</fullName>
    </submittedName>
</protein>
<gene>
    <name evidence="4" type="ORF">KB449_20930</name>
</gene>
<keyword evidence="5" id="KW-1185">Reference proteome</keyword>
<dbReference type="Proteomes" id="UP001161691">
    <property type="component" value="Unassembled WGS sequence"/>
</dbReference>
<reference evidence="4" key="1">
    <citation type="submission" date="2023-04" db="EMBL/GenBank/DDBJ databases">
        <title>Comparative genomic analysis of Cohnella hashimotonis sp. nov., isolated from the International Space Station.</title>
        <authorList>
            <person name="Venkateswaran K."/>
            <person name="Simpson A."/>
        </authorList>
    </citation>
    <scope>NUCLEOTIDE SEQUENCE</scope>
    <source>
        <strain evidence="4">F6_2S_P_1</strain>
    </source>
</reference>
<feature type="region of interest" description="Disordered" evidence="2">
    <location>
        <begin position="27"/>
        <end position="55"/>
    </location>
</feature>
<feature type="compositionally biased region" description="Low complexity" evidence="2">
    <location>
        <begin position="31"/>
        <end position="55"/>
    </location>
</feature>
<organism evidence="4 5">
    <name type="scientific">Cohnella hashimotonis</name>
    <dbReference type="NCBI Taxonomy" id="2826895"/>
    <lineage>
        <taxon>Bacteria</taxon>
        <taxon>Bacillati</taxon>
        <taxon>Bacillota</taxon>
        <taxon>Bacilli</taxon>
        <taxon>Bacillales</taxon>
        <taxon>Paenibacillaceae</taxon>
        <taxon>Cohnella</taxon>
    </lineage>
</organism>
<dbReference type="InterPro" id="IPR050490">
    <property type="entry name" value="Bact_solute-bd_prot1"/>
</dbReference>
<dbReference type="Gene3D" id="3.40.190.10">
    <property type="entry name" value="Periplasmic binding protein-like II"/>
    <property type="match status" value="2"/>
</dbReference>
<feature type="chain" id="PRO_5046665860" evidence="3">
    <location>
        <begin position="23"/>
        <end position="570"/>
    </location>
</feature>
<name>A0ABT6TKR4_9BACL</name>
<proteinExistence type="predicted"/>
<evidence type="ECO:0000313" key="5">
    <source>
        <dbReference type="Proteomes" id="UP001161691"/>
    </source>
</evidence>
<comment type="caution">
    <text evidence="4">The sequence shown here is derived from an EMBL/GenBank/DDBJ whole genome shotgun (WGS) entry which is preliminary data.</text>
</comment>
<evidence type="ECO:0000313" key="4">
    <source>
        <dbReference type="EMBL" id="MDI4647448.1"/>
    </source>
</evidence>
<dbReference type="RefSeq" id="WP_282910212.1">
    <property type="nucleotide sequence ID" value="NZ_JAGRPV010000001.1"/>
</dbReference>
<dbReference type="SUPFAM" id="SSF53850">
    <property type="entry name" value="Periplasmic binding protein-like II"/>
    <property type="match status" value="1"/>
</dbReference>
<dbReference type="PROSITE" id="PS51257">
    <property type="entry name" value="PROKAR_LIPOPROTEIN"/>
    <property type="match status" value="1"/>
</dbReference>
<accession>A0ABT6TKR4</accession>
<keyword evidence="1 3" id="KW-0732">Signal</keyword>
<feature type="signal peptide" evidence="3">
    <location>
        <begin position="1"/>
        <end position="22"/>
    </location>
</feature>
<dbReference type="PANTHER" id="PTHR43649:SF33">
    <property type="entry name" value="POLYGALACTURONAN_RHAMNOGALACTURONAN-BINDING PROTEIN YTCQ"/>
    <property type="match status" value="1"/>
</dbReference>
<evidence type="ECO:0000256" key="1">
    <source>
        <dbReference type="ARBA" id="ARBA00022729"/>
    </source>
</evidence>
<evidence type="ECO:0000256" key="2">
    <source>
        <dbReference type="SAM" id="MobiDB-lite"/>
    </source>
</evidence>
<dbReference type="CDD" id="cd13580">
    <property type="entry name" value="PBP2_AlgQ_like_1"/>
    <property type="match status" value="1"/>
</dbReference>
<dbReference type="EMBL" id="JAGRPV010000001">
    <property type="protein sequence ID" value="MDI4647448.1"/>
    <property type="molecule type" value="Genomic_DNA"/>
</dbReference>
<sequence length="570" mass="62331">MPNRSRIAWTSAFLSLALLVSACSGKENGENAENSPSPSAAASSNEGSAPAASGSTADDDLFLGKYDPPIEVSTVRVLGGDVKFFEGESIDNNVWTRYAKDQLGITIKNKWTVNSDQGKEKMNLSIVSGDLPDFYSVDATQLHQLYEAGEIMDLTDLYDKYAMPAVKQYTEALTNGLNLVTFDGKMMSLPGGSATSDSSPMLWIRKDWLIKLNLPEPKTMADVLAISKAFTTQDPDGNGKPDTFGLAMNKTLLLTNGGDAFGSLEGFFNGYHAYPQNWVKDKDGKLVYGSIQPEMKAALTQLQTMYKDGELDKEFGVKNETKEAELVAAGKIGMTYGLMYHTLGQLGDSRKNDPNADWQPYPIVSIDDSPANPQTAASSIGSYYVVNKKAKHPEAFFKLANLSVDMDSKPKEFSAAYNEVDGIQVWQYFPITLGNPNQNLTAYHKVIAALDSKDTTGFSAQQLDAYNKSLAVAQGSTDVTDWGFDKVFGKDSSYKVIDKYVTENLLKPSDYIYGPTETMTAKNATLQKMEIETYTKIIMGEPIALFDKFVSDWKKLGGDQITAEVNAASK</sequence>
<evidence type="ECO:0000256" key="3">
    <source>
        <dbReference type="SAM" id="SignalP"/>
    </source>
</evidence>
<dbReference type="PANTHER" id="PTHR43649">
    <property type="entry name" value="ARABINOSE-BINDING PROTEIN-RELATED"/>
    <property type="match status" value="1"/>
</dbReference>